<dbReference type="Gene3D" id="3.60.20.10">
    <property type="entry name" value="Glutamine Phosphoribosylpyrophosphate, subunit 1, domain 1"/>
    <property type="match status" value="1"/>
</dbReference>
<accession>A0ABY5NGQ9</accession>
<dbReference type="Gene3D" id="1.10.1400.10">
    <property type="match status" value="1"/>
</dbReference>
<dbReference type="RefSeq" id="WP_259610885.1">
    <property type="nucleotide sequence ID" value="NZ_CP091139.2"/>
</dbReference>
<evidence type="ECO:0000313" key="3">
    <source>
        <dbReference type="Proteomes" id="UP001054811"/>
    </source>
</evidence>
<dbReference type="InterPro" id="IPR002692">
    <property type="entry name" value="S45"/>
</dbReference>
<dbReference type="Pfam" id="PF01804">
    <property type="entry name" value="Penicil_amidase"/>
    <property type="match status" value="1"/>
</dbReference>
<dbReference type="EMBL" id="CP091139">
    <property type="protein sequence ID" value="UUT34369.1"/>
    <property type="molecule type" value="Genomic_DNA"/>
</dbReference>
<name>A0ABY5NGQ9_9MICO</name>
<proteinExistence type="predicted"/>
<dbReference type="SUPFAM" id="SSF56235">
    <property type="entry name" value="N-terminal nucleophile aminohydrolases (Ntn hydrolases)"/>
    <property type="match status" value="1"/>
</dbReference>
<dbReference type="PANTHER" id="PTHR34218:SF4">
    <property type="entry name" value="ACYL-HOMOSERINE LACTONE ACYLASE QUIP"/>
    <property type="match status" value="1"/>
</dbReference>
<dbReference type="PANTHER" id="PTHR34218">
    <property type="entry name" value="PEPTIDASE S45 PENICILLIN AMIDASE"/>
    <property type="match status" value="1"/>
</dbReference>
<dbReference type="Proteomes" id="UP001054811">
    <property type="component" value="Chromosome"/>
</dbReference>
<organism evidence="2 3">
    <name type="scientific">Microbacterium elymi</name>
    <dbReference type="NCBI Taxonomy" id="2909587"/>
    <lineage>
        <taxon>Bacteria</taxon>
        <taxon>Bacillati</taxon>
        <taxon>Actinomycetota</taxon>
        <taxon>Actinomycetes</taxon>
        <taxon>Micrococcales</taxon>
        <taxon>Microbacteriaceae</taxon>
        <taxon>Microbacterium</taxon>
    </lineage>
</organism>
<dbReference type="InterPro" id="IPR029055">
    <property type="entry name" value="Ntn_hydrolases_N"/>
</dbReference>
<protein>
    <submittedName>
        <fullName evidence="2">Penicillin acylase family protein</fullName>
    </submittedName>
</protein>
<reference evidence="2" key="1">
    <citation type="submission" date="2022-01" db="EMBL/GenBank/DDBJ databases">
        <title>Microbacterium eymi and Microbacterium rhizovicinus sp. nov., isolated from the rhizospheric soil of Elymus tsukushiensis, a plant native to the Dokdo Islands, Republic of Korea.</title>
        <authorList>
            <person name="Hwang Y.J."/>
        </authorList>
    </citation>
    <scope>NUCLEOTIDE SEQUENCE</scope>
    <source>
        <strain evidence="2">KUDC0405</strain>
    </source>
</reference>
<gene>
    <name evidence="2" type="ORF">L2X98_27470</name>
</gene>
<sequence>MPQPGWDPAYDWKGFIPFEKLPVSYNPDSGYIVTANNAIVGKDYPYFLTDDWDYGWRAARIVDLIERRSASHKLTAEDMRTIQADTDFWIGKKLIAAYSDITVDDKDVHSALDLFDLWDGHNDVDSAAAAYANVVWDELAQDLFSRRDAPAPVTNQARLFLVVDTLLGQPDSPWWTNDTIGVSGRDQMLAKAATDAYQRLAQTEGPNPESWTWGGIHTLTLTNGSFGTSGIAPIEWLFNRGPFPVGGGSSVVDATGWDIGDDFSVVTVPSMRMVVDLSDLDASTWNNLTGESGHAFHPNYYDQTDAWQHVTRCPGRSRPRRSPPTPRTRWYWPRSTAPDARRHADSLSDRYHLPVRLLG</sequence>
<dbReference type="InterPro" id="IPR043147">
    <property type="entry name" value="Penicillin_amidase_A-knob"/>
</dbReference>
<keyword evidence="3" id="KW-1185">Reference proteome</keyword>
<feature type="region of interest" description="Disordered" evidence="1">
    <location>
        <begin position="312"/>
        <end position="333"/>
    </location>
</feature>
<evidence type="ECO:0000256" key="1">
    <source>
        <dbReference type="SAM" id="MobiDB-lite"/>
    </source>
</evidence>
<evidence type="ECO:0000313" key="2">
    <source>
        <dbReference type="EMBL" id="UUT34369.1"/>
    </source>
</evidence>